<proteinExistence type="predicted"/>
<keyword evidence="2" id="KW-1185">Reference proteome</keyword>
<protein>
    <submittedName>
        <fullName evidence="1">Uncharacterized protein</fullName>
    </submittedName>
</protein>
<evidence type="ECO:0000313" key="2">
    <source>
        <dbReference type="Proteomes" id="UP000308600"/>
    </source>
</evidence>
<sequence>MDVPPFDSRWAMIMKSSTFPTSTPGGKLSLFLLVARTVFYIHRKKGLWGPNALEFDPQQQR</sequence>
<reference evidence="1 2" key="1">
    <citation type="journal article" date="2019" name="Nat. Ecol. Evol.">
        <title>Megaphylogeny resolves global patterns of mushroom evolution.</title>
        <authorList>
            <person name="Varga T."/>
            <person name="Krizsan K."/>
            <person name="Foldi C."/>
            <person name="Dima B."/>
            <person name="Sanchez-Garcia M."/>
            <person name="Sanchez-Ramirez S."/>
            <person name="Szollosi G.J."/>
            <person name="Szarkandi J.G."/>
            <person name="Papp V."/>
            <person name="Albert L."/>
            <person name="Andreopoulos W."/>
            <person name="Angelini C."/>
            <person name="Antonin V."/>
            <person name="Barry K.W."/>
            <person name="Bougher N.L."/>
            <person name="Buchanan P."/>
            <person name="Buyck B."/>
            <person name="Bense V."/>
            <person name="Catcheside P."/>
            <person name="Chovatia M."/>
            <person name="Cooper J."/>
            <person name="Damon W."/>
            <person name="Desjardin D."/>
            <person name="Finy P."/>
            <person name="Geml J."/>
            <person name="Haridas S."/>
            <person name="Hughes K."/>
            <person name="Justo A."/>
            <person name="Karasinski D."/>
            <person name="Kautmanova I."/>
            <person name="Kiss B."/>
            <person name="Kocsube S."/>
            <person name="Kotiranta H."/>
            <person name="LaButti K.M."/>
            <person name="Lechner B.E."/>
            <person name="Liimatainen K."/>
            <person name="Lipzen A."/>
            <person name="Lukacs Z."/>
            <person name="Mihaltcheva S."/>
            <person name="Morgado L.N."/>
            <person name="Niskanen T."/>
            <person name="Noordeloos M.E."/>
            <person name="Ohm R.A."/>
            <person name="Ortiz-Santana B."/>
            <person name="Ovrebo C."/>
            <person name="Racz N."/>
            <person name="Riley R."/>
            <person name="Savchenko A."/>
            <person name="Shiryaev A."/>
            <person name="Soop K."/>
            <person name="Spirin V."/>
            <person name="Szebenyi C."/>
            <person name="Tomsovsky M."/>
            <person name="Tulloss R.E."/>
            <person name="Uehling J."/>
            <person name="Grigoriev I.V."/>
            <person name="Vagvolgyi C."/>
            <person name="Papp T."/>
            <person name="Martin F.M."/>
            <person name="Miettinen O."/>
            <person name="Hibbett D.S."/>
            <person name="Nagy L.G."/>
        </authorList>
    </citation>
    <scope>NUCLEOTIDE SEQUENCE [LARGE SCALE GENOMIC DNA]</scope>
    <source>
        <strain evidence="1 2">NL-1719</strain>
    </source>
</reference>
<dbReference type="Proteomes" id="UP000308600">
    <property type="component" value="Unassembled WGS sequence"/>
</dbReference>
<evidence type="ECO:0000313" key="1">
    <source>
        <dbReference type="EMBL" id="TFK72862.1"/>
    </source>
</evidence>
<gene>
    <name evidence="1" type="ORF">BDN72DRAFT_894499</name>
</gene>
<organism evidence="1 2">
    <name type="scientific">Pluteus cervinus</name>
    <dbReference type="NCBI Taxonomy" id="181527"/>
    <lineage>
        <taxon>Eukaryota</taxon>
        <taxon>Fungi</taxon>
        <taxon>Dikarya</taxon>
        <taxon>Basidiomycota</taxon>
        <taxon>Agaricomycotina</taxon>
        <taxon>Agaricomycetes</taxon>
        <taxon>Agaricomycetidae</taxon>
        <taxon>Agaricales</taxon>
        <taxon>Pluteineae</taxon>
        <taxon>Pluteaceae</taxon>
        <taxon>Pluteus</taxon>
    </lineage>
</organism>
<name>A0ACD3B7A0_9AGAR</name>
<dbReference type="EMBL" id="ML208281">
    <property type="protein sequence ID" value="TFK72862.1"/>
    <property type="molecule type" value="Genomic_DNA"/>
</dbReference>
<accession>A0ACD3B7A0</accession>